<organism evidence="1 2">
    <name type="scientific">Caldiarchaeum subterraneum</name>
    <dbReference type="NCBI Taxonomy" id="311458"/>
    <lineage>
        <taxon>Archaea</taxon>
        <taxon>Nitrososphaerota</taxon>
        <taxon>Candidatus Caldarchaeales</taxon>
        <taxon>Candidatus Caldarchaeaceae</taxon>
        <taxon>Candidatus Caldarchaeum</taxon>
    </lineage>
</organism>
<dbReference type="Proteomes" id="UP000608579">
    <property type="component" value="Unassembled WGS sequence"/>
</dbReference>
<comment type="caution">
    <text evidence="1">The sequence shown here is derived from an EMBL/GenBank/DDBJ whole genome shotgun (WGS) entry which is preliminary data.</text>
</comment>
<evidence type="ECO:0000313" key="1">
    <source>
        <dbReference type="EMBL" id="HIQ28996.1"/>
    </source>
</evidence>
<accession>A0A832ZX85</accession>
<gene>
    <name evidence="1" type="ORF">EYH45_00355</name>
</gene>
<name>A0A832ZX85_CALS0</name>
<evidence type="ECO:0000313" key="2">
    <source>
        <dbReference type="Proteomes" id="UP000608579"/>
    </source>
</evidence>
<dbReference type="AlphaFoldDB" id="A0A832ZX85"/>
<proteinExistence type="predicted"/>
<reference evidence="1" key="1">
    <citation type="journal article" date="2020" name="ISME J.">
        <title>Gammaproteobacteria mediating utilization of methyl-, sulfur- and petroleum organic compounds in deep ocean hydrothermal plumes.</title>
        <authorList>
            <person name="Zhou Z."/>
            <person name="Liu Y."/>
            <person name="Pan J."/>
            <person name="Cron B.R."/>
            <person name="Toner B.M."/>
            <person name="Anantharaman K."/>
            <person name="Breier J.A."/>
            <person name="Dick G.J."/>
            <person name="Li M."/>
        </authorList>
    </citation>
    <scope>NUCLEOTIDE SEQUENCE</scope>
    <source>
        <strain evidence="1">SZUA-1515</strain>
    </source>
</reference>
<protein>
    <submittedName>
        <fullName evidence="1">Uncharacterized protein</fullName>
    </submittedName>
</protein>
<dbReference type="EMBL" id="DQVM01000008">
    <property type="protein sequence ID" value="HIQ28996.1"/>
    <property type="molecule type" value="Genomic_DNA"/>
</dbReference>
<sequence length="69" mass="7991">MYRLGYRFCSRCNSWLPSRISWRTSRGEVVKEVSNCPFCGSRVRMNPRRSRSKGRRVIGCVTAYGQVEG</sequence>